<evidence type="ECO:0000256" key="2">
    <source>
        <dbReference type="ARBA" id="ARBA00022679"/>
    </source>
</evidence>
<feature type="binding site" evidence="5">
    <location>
        <position position="293"/>
    </location>
    <ligand>
        <name>S-adenosyl-L-methionine</name>
        <dbReference type="ChEBI" id="CHEBI:59789"/>
    </ligand>
</feature>
<dbReference type="InterPro" id="IPR023267">
    <property type="entry name" value="RCMT"/>
</dbReference>
<dbReference type="KEGG" id="cpv:cgd7_1630"/>
<evidence type="ECO:0000313" key="7">
    <source>
        <dbReference type="EMBL" id="EAK90602.1"/>
    </source>
</evidence>
<dbReference type="Pfam" id="PF25376">
    <property type="entry name" value="Pre-PUA_NSUN2"/>
    <property type="match status" value="1"/>
</dbReference>
<dbReference type="EMBL" id="AAEE01000001">
    <property type="protein sequence ID" value="EAK90602.1"/>
    <property type="molecule type" value="Genomic_DNA"/>
</dbReference>
<evidence type="ECO:0000256" key="5">
    <source>
        <dbReference type="PROSITE-ProRule" id="PRU01023"/>
    </source>
</evidence>
<dbReference type="OrthoDB" id="6093671at2759"/>
<feature type="binding site" evidence="5">
    <location>
        <begin position="205"/>
        <end position="211"/>
    </location>
    <ligand>
        <name>S-adenosyl-L-methionine</name>
        <dbReference type="ChEBI" id="CHEBI:59789"/>
    </ligand>
</feature>
<name>Q5CYN7_CRYPI</name>
<accession>Q5CYN7</accession>
<organism evidence="7 8">
    <name type="scientific">Cryptosporidium parvum (strain Iowa II)</name>
    <dbReference type="NCBI Taxonomy" id="353152"/>
    <lineage>
        <taxon>Eukaryota</taxon>
        <taxon>Sar</taxon>
        <taxon>Alveolata</taxon>
        <taxon>Apicomplexa</taxon>
        <taxon>Conoidasida</taxon>
        <taxon>Coccidia</taxon>
        <taxon>Eucoccidiorida</taxon>
        <taxon>Eimeriorina</taxon>
        <taxon>Cryptosporidiidae</taxon>
        <taxon>Cryptosporidium</taxon>
    </lineage>
</organism>
<gene>
    <name evidence="7" type="ORF">cgd7_1630</name>
</gene>
<feature type="active site" description="Nucleophile" evidence="5">
    <location>
        <position position="346"/>
    </location>
</feature>
<evidence type="ECO:0000259" key="6">
    <source>
        <dbReference type="PROSITE" id="PS51686"/>
    </source>
</evidence>
<dbReference type="InterPro" id="IPR029063">
    <property type="entry name" value="SAM-dependent_MTases_sf"/>
</dbReference>
<keyword evidence="3 5" id="KW-0949">S-adenosyl-L-methionine</keyword>
<dbReference type="AlphaFoldDB" id="Q5CYN7"/>
<dbReference type="STRING" id="353152.Q5CYN7"/>
<comment type="caution">
    <text evidence="7">The sequence shown here is derived from an EMBL/GenBank/DDBJ whole genome shotgun (WGS) entry which is preliminary data.</text>
</comment>
<sequence length="713" mass="80950">IYVGFQTVYTGVLAPTSGVKIDQGKVGLLVKMVKEESNKRKRDNSRRSELENVSVEGELKNNDSFTPFEKSNPIFENYYRLQQICTENEFQDFIHSLSSQLPTTLRVNISHPLHSLLEFLLNAETEKLYNNNAIFNLKRLSKNCKLYLITEYSRKMLKKESQLAKLHSFIVSQDEFGTLSSQELVSMLPCICLDPKPGHFVLDLCSAPGSKSTQILDMILSSRDDQLGIACKKGLLICNDVSSKRLDTLSSRLSRIPSPNVLITCIDASFFPTFKPSKTTITSPFQFDRILVDSICSGDGTLRKNPDIWTIWKPEKALSLHKKQVSLLSRAFKLLKNGGKLVYSTCSLNPIENEAVISTLLRKFPDAKLISPTNLDEREFEISKGLRTWGVHFELKEQNKLQLFDTLDEVPDTPFKEKLTESMFPDKEWYESDNFMRCFRVLPHRNDTGGFFFAVVQKNGPDEIPQIEQRSESSSCKYETVETKDLEPILSFYGLDNQNIQGKLMKGIENFPSKIKNHLNSINSIEKSSFVKRKSHDKTIYLIGEDVSKLIMNYNLELDLRSVGIRAFEYLKGKISGDGRCKWRINQNSSSYLVRLMKRRLIFVSISLLDLLDDENKFIGGKEILDLEKKGELLGLKELCSGISQEKKLESGGILVVILPPSIINYGGNSKVNPNFKELDQGVPLSGILYEDSGINFFVSKNEIKSIKELILI</sequence>
<dbReference type="OMA" id="ILADMPC"/>
<dbReference type="Pfam" id="PF01189">
    <property type="entry name" value="Methyltr_RsmB-F"/>
    <property type="match status" value="1"/>
</dbReference>
<feature type="domain" description="SAM-dependent MTase RsmB/NOP-type" evidence="6">
    <location>
        <begin position="93"/>
        <end position="459"/>
    </location>
</feature>
<dbReference type="GO" id="GO:0001510">
    <property type="term" value="P:RNA methylation"/>
    <property type="evidence" value="ECO:0007669"/>
    <property type="project" value="InterPro"/>
</dbReference>
<evidence type="ECO:0000313" key="8">
    <source>
        <dbReference type="Proteomes" id="UP000006726"/>
    </source>
</evidence>
<keyword evidence="4 5" id="KW-0694">RNA-binding</keyword>
<evidence type="ECO:0000256" key="1">
    <source>
        <dbReference type="ARBA" id="ARBA00022603"/>
    </source>
</evidence>
<dbReference type="InterPro" id="IPR049560">
    <property type="entry name" value="MeTrfase_RsmB-F_NOP2_cat"/>
</dbReference>
<dbReference type="PANTHER" id="PTHR22808">
    <property type="entry name" value="NCL1 YEAST -RELATED NOL1/NOP2/FMU SUN DOMAIN-CONTAINING"/>
    <property type="match status" value="1"/>
</dbReference>
<feature type="binding site" evidence="5">
    <location>
        <position position="240"/>
    </location>
    <ligand>
        <name>S-adenosyl-L-methionine</name>
        <dbReference type="ChEBI" id="CHEBI:59789"/>
    </ligand>
</feature>
<keyword evidence="2 5" id="KW-0808">Transferase</keyword>
<dbReference type="InterPro" id="IPR057285">
    <property type="entry name" value="Pre-PUA_NSUN2"/>
</dbReference>
<dbReference type="GO" id="GO:0008173">
    <property type="term" value="F:RNA methyltransferase activity"/>
    <property type="evidence" value="ECO:0007669"/>
    <property type="project" value="InterPro"/>
</dbReference>
<keyword evidence="8" id="KW-1185">Reference proteome</keyword>
<dbReference type="PANTHER" id="PTHR22808:SF1">
    <property type="entry name" value="RNA CYTOSINE-C(5)-METHYLTRANSFERASE NSUN2-RELATED"/>
    <property type="match status" value="1"/>
</dbReference>
<evidence type="ECO:0000256" key="3">
    <source>
        <dbReference type="ARBA" id="ARBA00022691"/>
    </source>
</evidence>
<dbReference type="Gene3D" id="3.40.50.150">
    <property type="entry name" value="Vaccinia Virus protein VP39"/>
    <property type="match status" value="1"/>
</dbReference>
<dbReference type="RefSeq" id="XP_628343.1">
    <property type="nucleotide sequence ID" value="XM_628341.1"/>
</dbReference>
<keyword evidence="1 5" id="KW-0489">Methyltransferase</keyword>
<dbReference type="GO" id="GO:0003723">
    <property type="term" value="F:RNA binding"/>
    <property type="evidence" value="ECO:0007669"/>
    <property type="project" value="UniProtKB-UniRule"/>
</dbReference>
<proteinExistence type="inferred from homology"/>
<dbReference type="PROSITE" id="PS51686">
    <property type="entry name" value="SAM_MT_RSMB_NOP"/>
    <property type="match status" value="1"/>
</dbReference>
<feature type="binding site" evidence="5">
    <location>
        <position position="267"/>
    </location>
    <ligand>
        <name>S-adenosyl-L-methionine</name>
        <dbReference type="ChEBI" id="CHEBI:59789"/>
    </ligand>
</feature>
<dbReference type="InParanoid" id="Q5CYN7"/>
<comment type="similarity">
    <text evidence="5">Belongs to the class I-like SAM-binding methyltransferase superfamily. RsmB/NOP family.</text>
</comment>
<dbReference type="PRINTS" id="PR02008">
    <property type="entry name" value="RCMTFAMILY"/>
</dbReference>
<dbReference type="InterPro" id="IPR001678">
    <property type="entry name" value="MeTrfase_RsmB-F_NOP2_dom"/>
</dbReference>
<evidence type="ECO:0000256" key="4">
    <source>
        <dbReference type="ARBA" id="ARBA00022884"/>
    </source>
</evidence>
<reference evidence="7 8" key="1">
    <citation type="journal article" date="2004" name="Science">
        <title>Complete genome sequence of the apicomplexan, Cryptosporidium parvum.</title>
        <authorList>
            <person name="Abrahamsen M.S."/>
            <person name="Templeton T.J."/>
            <person name="Enomoto S."/>
            <person name="Abrahante J.E."/>
            <person name="Zhu G."/>
            <person name="Lancto C.A."/>
            <person name="Deng M."/>
            <person name="Liu C."/>
            <person name="Widmer G."/>
            <person name="Tzipori S."/>
            <person name="Buck G.A."/>
            <person name="Xu P."/>
            <person name="Bankier A.T."/>
            <person name="Dear P.H."/>
            <person name="Konfortov B.A."/>
            <person name="Spriggs H.F."/>
            <person name="Iyer L."/>
            <person name="Anantharaman V."/>
            <person name="Aravind L."/>
            <person name="Kapur V."/>
        </authorList>
    </citation>
    <scope>NUCLEOTIDE SEQUENCE [LARGE SCALE GENOMIC DNA]</scope>
    <source>
        <strain evidence="8">Iowa II</strain>
    </source>
</reference>
<dbReference type="Proteomes" id="UP000006726">
    <property type="component" value="Chromosome 7"/>
</dbReference>
<feature type="non-terminal residue" evidence="7">
    <location>
        <position position="1"/>
    </location>
</feature>
<dbReference type="GeneID" id="3371787"/>
<dbReference type="SUPFAM" id="SSF53335">
    <property type="entry name" value="S-adenosyl-L-methionine-dependent methyltransferases"/>
    <property type="match status" value="1"/>
</dbReference>
<protein>
    <submittedName>
        <fullName evidence="7">Ncl1p/MJ0026/YebU-like. SUN family RNA methylase</fullName>
    </submittedName>
</protein>